<evidence type="ECO:0000256" key="4">
    <source>
        <dbReference type="ARBA" id="ARBA00022692"/>
    </source>
</evidence>
<evidence type="ECO:0000256" key="7">
    <source>
        <dbReference type="ARBA" id="ARBA00023136"/>
    </source>
</evidence>
<dbReference type="EMBL" id="CP020612">
    <property type="protein sequence ID" value="ARJ68664.1"/>
    <property type="molecule type" value="Genomic_DNA"/>
</dbReference>
<dbReference type="GO" id="GO:0015419">
    <property type="term" value="F:ABC-type sulfate transporter activity"/>
    <property type="evidence" value="ECO:0007669"/>
    <property type="project" value="InterPro"/>
</dbReference>
<evidence type="ECO:0000256" key="6">
    <source>
        <dbReference type="ARBA" id="ARBA00023032"/>
    </source>
</evidence>
<evidence type="ECO:0000256" key="3">
    <source>
        <dbReference type="ARBA" id="ARBA00022448"/>
    </source>
</evidence>
<dbReference type="GO" id="GO:0005886">
    <property type="term" value="C:plasma membrane"/>
    <property type="evidence" value="ECO:0007669"/>
    <property type="project" value="UniProtKB-SubCell"/>
</dbReference>
<dbReference type="Gene3D" id="1.10.3720.10">
    <property type="entry name" value="MetI-like"/>
    <property type="match status" value="1"/>
</dbReference>
<organism evidence="11 12">
    <name type="scientific">Paracoccus contaminans</name>
    <dbReference type="NCBI Taxonomy" id="1945662"/>
    <lineage>
        <taxon>Bacteria</taxon>
        <taxon>Pseudomonadati</taxon>
        <taxon>Pseudomonadota</taxon>
        <taxon>Alphaproteobacteria</taxon>
        <taxon>Rhodobacterales</taxon>
        <taxon>Paracoccaceae</taxon>
        <taxon>Paracoccus</taxon>
    </lineage>
</organism>
<evidence type="ECO:0000313" key="12">
    <source>
        <dbReference type="Proteomes" id="UP000193017"/>
    </source>
</evidence>
<keyword evidence="6" id="KW-0764">Sulfate transport</keyword>
<evidence type="ECO:0000256" key="1">
    <source>
        <dbReference type="ARBA" id="ARBA00004651"/>
    </source>
</evidence>
<dbReference type="RefSeq" id="WP_085376780.1">
    <property type="nucleotide sequence ID" value="NZ_CP020612.1"/>
</dbReference>
<evidence type="ECO:0000256" key="2">
    <source>
        <dbReference type="ARBA" id="ARBA00011779"/>
    </source>
</evidence>
<dbReference type="InterPro" id="IPR005667">
    <property type="entry name" value="Sulph_transpt2"/>
</dbReference>
<reference evidence="11 12" key="1">
    <citation type="submission" date="2017-03" db="EMBL/GenBank/DDBJ databases">
        <title>Genome sequence of Paracoccus contaminans isolated from a water microcosm.</title>
        <authorList>
            <person name="Aurass P."/>
            <person name="Karste S."/>
            <person name="Trost E."/>
            <person name="Glaeser S.P."/>
            <person name="Kaempfer P."/>
            <person name="Flieger A."/>
        </authorList>
    </citation>
    <scope>NUCLEOTIDE SEQUENCE [LARGE SCALE GENOMIC DNA]</scope>
    <source>
        <strain evidence="12">RKI 16-01929T\LMG 29738T\CCM 8701T\CIP 111112T</strain>
    </source>
</reference>
<comment type="function">
    <text evidence="8">Part of the ABC transporter complex CysAWTP (TC 3.A.1.6.1) involved in sulfate/thiosulfate import. Probably responsible for the translocation of the substrate across the membrane.</text>
</comment>
<dbReference type="InterPro" id="IPR035906">
    <property type="entry name" value="MetI-like_sf"/>
</dbReference>
<comment type="subunit">
    <text evidence="2">The complex is composed of two ATP-binding proteins (CysA), two transmembrane proteins (CysT and CysW) and a solute-binding protein (CysP).</text>
</comment>
<protein>
    <submittedName>
        <fullName evidence="11">Sulfate ABC transporter permease subunit CysW</fullName>
    </submittedName>
</protein>
<keyword evidence="5 9" id="KW-1133">Transmembrane helix</keyword>
<comment type="subcellular location">
    <subcellularLocation>
        <location evidence="1">Cell membrane</location>
        <topology evidence="1">Multi-pass membrane protein</topology>
    </subcellularLocation>
</comment>
<dbReference type="AlphaFoldDB" id="A0A1W6CUZ0"/>
<feature type="transmembrane region" description="Helical" evidence="9">
    <location>
        <begin position="103"/>
        <end position="128"/>
    </location>
</feature>
<name>A0A1W6CUZ0_9RHOB</name>
<proteinExistence type="predicted"/>
<accession>A0A1W6CUZ0</accession>
<dbReference type="CDD" id="cd06261">
    <property type="entry name" value="TM_PBP2"/>
    <property type="match status" value="1"/>
</dbReference>
<feature type="transmembrane region" description="Helical" evidence="9">
    <location>
        <begin position="203"/>
        <end position="227"/>
    </location>
</feature>
<dbReference type="SUPFAM" id="SSF161098">
    <property type="entry name" value="MetI-like"/>
    <property type="match status" value="1"/>
</dbReference>
<feature type="transmembrane region" description="Helical" evidence="9">
    <location>
        <begin position="247"/>
        <end position="269"/>
    </location>
</feature>
<dbReference type="Proteomes" id="UP000193017">
    <property type="component" value="Chromosome"/>
</dbReference>
<evidence type="ECO:0000259" key="10">
    <source>
        <dbReference type="PROSITE" id="PS50928"/>
    </source>
</evidence>
<keyword evidence="3" id="KW-0813">Transport</keyword>
<dbReference type="InterPro" id="IPR011866">
    <property type="entry name" value="CysW_permease"/>
</dbReference>
<dbReference type="PROSITE" id="PS50928">
    <property type="entry name" value="ABC_TM1"/>
    <property type="match status" value="1"/>
</dbReference>
<dbReference type="PANTHER" id="PTHR30406:SF1">
    <property type="entry name" value="SULFATE TRANSPORT SYSTEM PERMEASE PROTEIN CYSW"/>
    <property type="match status" value="1"/>
</dbReference>
<keyword evidence="7 9" id="KW-0472">Membrane</keyword>
<dbReference type="OrthoDB" id="9774448at2"/>
<gene>
    <name evidence="11" type="ORF">B0A89_02430</name>
</gene>
<evidence type="ECO:0000256" key="5">
    <source>
        <dbReference type="ARBA" id="ARBA00022989"/>
    </source>
</evidence>
<feature type="transmembrane region" description="Helical" evidence="9">
    <location>
        <begin position="64"/>
        <end position="91"/>
    </location>
</feature>
<evidence type="ECO:0000256" key="9">
    <source>
        <dbReference type="SAM" id="Phobius"/>
    </source>
</evidence>
<feature type="domain" description="ABC transmembrane type-1" evidence="10">
    <location>
        <begin position="67"/>
        <end position="274"/>
    </location>
</feature>
<keyword evidence="4 9" id="KW-0812">Transmembrane</keyword>
<feature type="transmembrane region" description="Helical" evidence="9">
    <location>
        <begin position="140"/>
        <end position="163"/>
    </location>
</feature>
<dbReference type="STRING" id="1945662.B0A89_02430"/>
<evidence type="ECO:0000256" key="8">
    <source>
        <dbReference type="ARBA" id="ARBA00025323"/>
    </source>
</evidence>
<feature type="transmembrane region" description="Helical" evidence="9">
    <location>
        <begin position="21"/>
        <end position="44"/>
    </location>
</feature>
<evidence type="ECO:0000313" key="11">
    <source>
        <dbReference type="EMBL" id="ARJ68664.1"/>
    </source>
</evidence>
<dbReference type="InterPro" id="IPR000515">
    <property type="entry name" value="MetI-like"/>
</dbReference>
<dbReference type="PANTHER" id="PTHR30406">
    <property type="entry name" value="SULFATE TRANSPORT SYSTEM PERMEASE PROTEIN"/>
    <property type="match status" value="1"/>
</dbReference>
<dbReference type="NCBIfam" id="TIGR00969">
    <property type="entry name" value="3a0106s02"/>
    <property type="match status" value="1"/>
</dbReference>
<dbReference type="KEGG" id="pcon:B0A89_02430"/>
<dbReference type="Pfam" id="PF00528">
    <property type="entry name" value="BPD_transp_1"/>
    <property type="match status" value="1"/>
</dbReference>
<sequence>MSDAAPARFRPPATEPPWVRILLIALAAAGMALMVGAPLAIVFAEALAEGAGAALAALRHRDALSAIALTLTITAIAVPLNAVFGIAAAWFVTRFDFRGKALLVTLIDLPFSVSPVVAGLCIVLLFGANSTVGGWLVAHGLPIVFAVPGIVLATMFVTFPFVARELIPVMIEQGRAEEEAALTLGASGWRVLRSVTLPNIRWALLYGVLLSTARAMGEFGAVAVVSGKIRGKTATMPITIEMMYNEYLSVAAFSLAALLALLALLTLLFKTALEMRHADQLSSTRRH</sequence>
<dbReference type="NCBIfam" id="TIGR02140">
    <property type="entry name" value="permease_CysW"/>
    <property type="match status" value="1"/>
</dbReference>
<keyword evidence="12" id="KW-1185">Reference proteome</keyword>